<evidence type="ECO:0000313" key="2">
    <source>
        <dbReference type="EMBL" id="SMB92544.1"/>
    </source>
</evidence>
<dbReference type="Proteomes" id="UP000192731">
    <property type="component" value="Unassembled WGS sequence"/>
</dbReference>
<dbReference type="InterPro" id="IPR013560">
    <property type="entry name" value="DUF1722"/>
</dbReference>
<dbReference type="Pfam" id="PF04463">
    <property type="entry name" value="2-thiour_desulf"/>
    <property type="match status" value="1"/>
</dbReference>
<dbReference type="Pfam" id="PF08349">
    <property type="entry name" value="DUF1722"/>
    <property type="match status" value="1"/>
</dbReference>
<protein>
    <submittedName>
        <fullName evidence="2">Uncharacterized conserved protein YbgA, DUF1722 family</fullName>
    </submittedName>
</protein>
<organism evidence="2 3">
    <name type="scientific">Desulfonispora thiosulfatigenes DSM 11270</name>
    <dbReference type="NCBI Taxonomy" id="656914"/>
    <lineage>
        <taxon>Bacteria</taxon>
        <taxon>Bacillati</taxon>
        <taxon>Bacillota</taxon>
        <taxon>Clostridia</taxon>
        <taxon>Eubacteriales</taxon>
        <taxon>Peptococcaceae</taxon>
        <taxon>Desulfonispora</taxon>
    </lineage>
</organism>
<sequence>MQNFHKPNIVISNCIEHEACRYDGSMIKNSFIEKLKSHVNFSTVCPEVGIGLPIPRDTLRVVNIDDIEKIVISKTGEDVTEKMKQFSDDFINNLNNDEIDGFILKGKSPSCGIKDVKVYTSTEKGPALPKKSSGIFANIALDKYPNILVENEGRLTNYNIREHFLTRIFTQAMFREIKKKKSMKDLIDFHSNNKYLLMAYSPGNLKTLGKLVANNDKNEIGQILREYEFYLNKALSMVLKPMRNVNMLLHLFGYFSKELSSNEKAFFLDKLEKYSAKQVPLSVPVAIINSWVMRFNNEYLANQTIFEPFPSELIEVTDSGKGL</sequence>
<evidence type="ECO:0000313" key="3">
    <source>
        <dbReference type="Proteomes" id="UP000192731"/>
    </source>
</evidence>
<dbReference type="STRING" id="656914.SAMN00017405_2057"/>
<dbReference type="PIRSF" id="PIRSF037004">
    <property type="entry name" value="UCP037004"/>
    <property type="match status" value="1"/>
</dbReference>
<dbReference type="RefSeq" id="WP_084053640.1">
    <property type="nucleotide sequence ID" value="NZ_FWWT01000021.1"/>
</dbReference>
<dbReference type="PANTHER" id="PTHR30087:SF0">
    <property type="entry name" value="INNER MEMBRANE PROTEIN"/>
    <property type="match status" value="1"/>
</dbReference>
<feature type="domain" description="DUF1722" evidence="1">
    <location>
        <begin position="194"/>
        <end position="310"/>
    </location>
</feature>
<name>A0A1W1VHV7_DESTI</name>
<gene>
    <name evidence="2" type="ORF">SAMN00017405_2057</name>
</gene>
<dbReference type="InterPro" id="IPR017087">
    <property type="entry name" value="UCP037004"/>
</dbReference>
<dbReference type="PANTHER" id="PTHR30087">
    <property type="entry name" value="INNER MEMBRANE PROTEIN"/>
    <property type="match status" value="1"/>
</dbReference>
<dbReference type="AlphaFoldDB" id="A0A1W1VHV7"/>
<accession>A0A1W1VHV7</accession>
<reference evidence="2 3" key="1">
    <citation type="submission" date="2017-04" db="EMBL/GenBank/DDBJ databases">
        <authorList>
            <person name="Afonso C.L."/>
            <person name="Miller P.J."/>
            <person name="Scott M.A."/>
            <person name="Spackman E."/>
            <person name="Goraichik I."/>
            <person name="Dimitrov K.M."/>
            <person name="Suarez D.L."/>
            <person name="Swayne D.E."/>
        </authorList>
    </citation>
    <scope>NUCLEOTIDE SEQUENCE [LARGE SCALE GENOMIC DNA]</scope>
    <source>
        <strain evidence="2 3">DSM 11270</strain>
    </source>
</reference>
<dbReference type="InterPro" id="IPR007553">
    <property type="entry name" value="2-thiour_desulf"/>
</dbReference>
<dbReference type="OrthoDB" id="9797779at2"/>
<dbReference type="EMBL" id="FWWT01000021">
    <property type="protein sequence ID" value="SMB92544.1"/>
    <property type="molecule type" value="Genomic_DNA"/>
</dbReference>
<evidence type="ECO:0000259" key="1">
    <source>
        <dbReference type="Pfam" id="PF08349"/>
    </source>
</evidence>
<proteinExistence type="predicted"/>
<keyword evidence="3" id="KW-1185">Reference proteome</keyword>